<feature type="compositionally biased region" description="Basic and acidic residues" evidence="1">
    <location>
        <begin position="1"/>
        <end position="14"/>
    </location>
</feature>
<comment type="caution">
    <text evidence="2">The sequence shown here is derived from an EMBL/GenBank/DDBJ whole genome shotgun (WGS) entry which is preliminary data.</text>
</comment>
<reference evidence="2" key="1">
    <citation type="journal article" date="2014" name="Front. Microbiol.">
        <title>High frequency of phylogenetically diverse reductive dehalogenase-homologous genes in deep subseafloor sedimentary metagenomes.</title>
        <authorList>
            <person name="Kawai M."/>
            <person name="Futagami T."/>
            <person name="Toyoda A."/>
            <person name="Takaki Y."/>
            <person name="Nishi S."/>
            <person name="Hori S."/>
            <person name="Arai W."/>
            <person name="Tsubouchi T."/>
            <person name="Morono Y."/>
            <person name="Uchiyama I."/>
            <person name="Ito T."/>
            <person name="Fujiyama A."/>
            <person name="Inagaki F."/>
            <person name="Takami H."/>
        </authorList>
    </citation>
    <scope>NUCLEOTIDE SEQUENCE</scope>
    <source>
        <strain evidence="2">Expedition CK06-06</strain>
    </source>
</reference>
<name>X0XTV2_9ZZZZ</name>
<evidence type="ECO:0000256" key="1">
    <source>
        <dbReference type="SAM" id="MobiDB-lite"/>
    </source>
</evidence>
<dbReference type="EMBL" id="BARS01059607">
    <property type="protein sequence ID" value="GAG46659.1"/>
    <property type="molecule type" value="Genomic_DNA"/>
</dbReference>
<accession>X0XTV2</accession>
<sequence>GDEIEIVRDEDHGHASLPHARQTIQTPTGEGLVTDR</sequence>
<proteinExistence type="predicted"/>
<feature type="non-terminal residue" evidence="2">
    <location>
        <position position="1"/>
    </location>
</feature>
<protein>
    <submittedName>
        <fullName evidence="2">Uncharacterized protein</fullName>
    </submittedName>
</protein>
<evidence type="ECO:0000313" key="2">
    <source>
        <dbReference type="EMBL" id="GAG46659.1"/>
    </source>
</evidence>
<feature type="region of interest" description="Disordered" evidence="1">
    <location>
        <begin position="1"/>
        <end position="36"/>
    </location>
</feature>
<organism evidence="2">
    <name type="scientific">marine sediment metagenome</name>
    <dbReference type="NCBI Taxonomy" id="412755"/>
    <lineage>
        <taxon>unclassified sequences</taxon>
        <taxon>metagenomes</taxon>
        <taxon>ecological metagenomes</taxon>
    </lineage>
</organism>
<dbReference type="AlphaFoldDB" id="X0XTV2"/>
<gene>
    <name evidence="2" type="ORF">S01H1_86223</name>
</gene>